<sequence length="512" mass="57724">MDDVKREGIKIKRSKGEVRNVVTNAVTGYLQKRNYTTLQSFESTRKQQITLSLLESGVGRSNSILYSCYNSDPLVIDQNFSKFLLWLKDQTIYKNQCHDVEQIVGPLFCHLYMDIVGGGHSEKAASFLKCHLPAIDKGKCDSTVKDLINIFSCEGDISKLKEKFRSKKIKVATFFFLQILQSWFDFQTCNDKESILKQIEKRMNNDASKNPKTQELLNALKNLKKGPVPIYNIKISNTKQNVCSGLLKRQCGLVAFAENNILRLVPIHSLDSLFSQSHYKLLKFTNHSGQIYGVAISPNNNMLVSVSVDHSICIYDLVEMKLLKKCIGHLGPVYCVKISSNGEYVITGSMDTTARLWDIRTGKTLRVFSGHTQAITCLEFHPNCLYVATGSADRNIRLWNISKANPMRLLHAAKGTIHALAFNPSGRYLASASEDKKIRIWDVLTSKIAVELRCKDAPVIRLVWNWDGTELCAGTIDGVIRIWDFANIQNHSDVRAVLNATDLLRNLLQNAK</sequence>
<evidence type="ECO:0000256" key="4">
    <source>
        <dbReference type="ARBA" id="ARBA00022737"/>
    </source>
</evidence>
<dbReference type="GO" id="GO:0006367">
    <property type="term" value="P:transcription initiation at RNA polymerase II promoter"/>
    <property type="evidence" value="ECO:0007669"/>
    <property type="project" value="TreeGrafter"/>
</dbReference>
<dbReference type="PRINTS" id="PR00320">
    <property type="entry name" value="GPROTEINBRPT"/>
</dbReference>
<feature type="repeat" description="WD" evidence="8">
    <location>
        <begin position="452"/>
        <end position="484"/>
    </location>
</feature>
<dbReference type="Pfam" id="PF00400">
    <property type="entry name" value="WD40"/>
    <property type="match status" value="5"/>
</dbReference>
<comment type="subcellular location">
    <subcellularLocation>
        <location evidence="1">Nucleus</location>
    </subcellularLocation>
</comment>
<gene>
    <name evidence="10" type="ORF">NQ315_002648</name>
</gene>
<evidence type="ECO:0000256" key="6">
    <source>
        <dbReference type="ARBA" id="ARBA00023163"/>
    </source>
</evidence>
<proteinExistence type="inferred from homology"/>
<evidence type="ECO:0000256" key="7">
    <source>
        <dbReference type="ARBA" id="ARBA00023242"/>
    </source>
</evidence>
<evidence type="ECO:0000313" key="11">
    <source>
        <dbReference type="Proteomes" id="UP001159042"/>
    </source>
</evidence>
<dbReference type="Proteomes" id="UP001159042">
    <property type="component" value="Unassembled WGS sequence"/>
</dbReference>
<keyword evidence="5" id="KW-0805">Transcription regulation</keyword>
<dbReference type="EMBL" id="JANEYG010000029">
    <property type="protein sequence ID" value="KAJ8917953.1"/>
    <property type="molecule type" value="Genomic_DNA"/>
</dbReference>
<dbReference type="Pfam" id="PF04494">
    <property type="entry name" value="TFIID_NTD2"/>
    <property type="match status" value="1"/>
</dbReference>
<comment type="caution">
    <text evidence="10">The sequence shown here is derived from an EMBL/GenBank/DDBJ whole genome shotgun (WGS) entry which is preliminary data.</text>
</comment>
<keyword evidence="7" id="KW-0539">Nucleus</keyword>
<evidence type="ECO:0000256" key="2">
    <source>
        <dbReference type="ARBA" id="ARBA00009435"/>
    </source>
</evidence>
<dbReference type="PROSITE" id="PS50294">
    <property type="entry name" value="WD_REPEATS_REGION"/>
    <property type="match status" value="4"/>
</dbReference>
<dbReference type="PROSITE" id="PS50082">
    <property type="entry name" value="WD_REPEATS_2"/>
    <property type="match status" value="5"/>
</dbReference>
<dbReference type="PANTHER" id="PTHR19879">
    <property type="entry name" value="TRANSCRIPTION INITIATION FACTOR TFIID"/>
    <property type="match status" value="1"/>
</dbReference>
<dbReference type="InterPro" id="IPR001680">
    <property type="entry name" value="WD40_rpt"/>
</dbReference>
<dbReference type="SUPFAM" id="SSF50978">
    <property type="entry name" value="WD40 repeat-like"/>
    <property type="match status" value="1"/>
</dbReference>
<dbReference type="InterPro" id="IPR036322">
    <property type="entry name" value="WD40_repeat_dom_sf"/>
</dbReference>
<accession>A0AAV8VUB7</accession>
<feature type="repeat" description="WD" evidence="8">
    <location>
        <begin position="284"/>
        <end position="325"/>
    </location>
</feature>
<keyword evidence="6" id="KW-0804">Transcription</keyword>
<keyword evidence="3 8" id="KW-0853">WD repeat</keyword>
<evidence type="ECO:0000313" key="10">
    <source>
        <dbReference type="EMBL" id="KAJ8917953.1"/>
    </source>
</evidence>
<evidence type="ECO:0000259" key="9">
    <source>
        <dbReference type="Pfam" id="PF04494"/>
    </source>
</evidence>
<dbReference type="AlphaFoldDB" id="A0AAV8VUB7"/>
<organism evidence="10 11">
    <name type="scientific">Exocentrus adspersus</name>
    <dbReference type="NCBI Taxonomy" id="1586481"/>
    <lineage>
        <taxon>Eukaryota</taxon>
        <taxon>Metazoa</taxon>
        <taxon>Ecdysozoa</taxon>
        <taxon>Arthropoda</taxon>
        <taxon>Hexapoda</taxon>
        <taxon>Insecta</taxon>
        <taxon>Pterygota</taxon>
        <taxon>Neoptera</taxon>
        <taxon>Endopterygota</taxon>
        <taxon>Coleoptera</taxon>
        <taxon>Polyphaga</taxon>
        <taxon>Cucujiformia</taxon>
        <taxon>Chrysomeloidea</taxon>
        <taxon>Cerambycidae</taxon>
        <taxon>Lamiinae</taxon>
        <taxon>Acanthocinini</taxon>
        <taxon>Exocentrus</taxon>
    </lineage>
</organism>
<dbReference type="InterPro" id="IPR020472">
    <property type="entry name" value="WD40_PAC1"/>
</dbReference>
<dbReference type="SUPFAM" id="SSF160897">
    <property type="entry name" value="Taf5 N-terminal domain-like"/>
    <property type="match status" value="1"/>
</dbReference>
<comment type="similarity">
    <text evidence="2">Belongs to the WD repeat TAF5 family.</text>
</comment>
<feature type="repeat" description="WD" evidence="8">
    <location>
        <begin position="410"/>
        <end position="451"/>
    </location>
</feature>
<dbReference type="InterPro" id="IPR019775">
    <property type="entry name" value="WD40_repeat_CS"/>
</dbReference>
<dbReference type="SMART" id="SM00320">
    <property type="entry name" value="WD40"/>
    <property type="match status" value="5"/>
</dbReference>
<dbReference type="InterPro" id="IPR015943">
    <property type="entry name" value="WD40/YVTN_repeat-like_dom_sf"/>
</dbReference>
<protein>
    <recommendedName>
        <fullName evidence="9">TFIID subunit TAF5 NTD2 domain-containing protein</fullName>
    </recommendedName>
</protein>
<evidence type="ECO:0000256" key="1">
    <source>
        <dbReference type="ARBA" id="ARBA00004123"/>
    </source>
</evidence>
<feature type="repeat" description="WD" evidence="8">
    <location>
        <begin position="326"/>
        <end position="367"/>
    </location>
</feature>
<dbReference type="PROSITE" id="PS00678">
    <property type="entry name" value="WD_REPEATS_1"/>
    <property type="match status" value="3"/>
</dbReference>
<dbReference type="InterPro" id="IPR037264">
    <property type="entry name" value="TFIID_NTD2_sf"/>
</dbReference>
<dbReference type="InterPro" id="IPR007582">
    <property type="entry name" value="TFIID_NTD2"/>
</dbReference>
<dbReference type="GO" id="GO:0005669">
    <property type="term" value="C:transcription factor TFIID complex"/>
    <property type="evidence" value="ECO:0007669"/>
    <property type="project" value="TreeGrafter"/>
</dbReference>
<evidence type="ECO:0000256" key="3">
    <source>
        <dbReference type="ARBA" id="ARBA00022574"/>
    </source>
</evidence>
<dbReference type="GO" id="GO:0016251">
    <property type="term" value="F:RNA polymerase II general transcription initiation factor activity"/>
    <property type="evidence" value="ECO:0007669"/>
    <property type="project" value="TreeGrafter"/>
</dbReference>
<evidence type="ECO:0000256" key="8">
    <source>
        <dbReference type="PROSITE-ProRule" id="PRU00221"/>
    </source>
</evidence>
<dbReference type="CDD" id="cd00200">
    <property type="entry name" value="WD40"/>
    <property type="match status" value="1"/>
</dbReference>
<feature type="domain" description="TFIID subunit TAF5 NTD2" evidence="9">
    <location>
        <begin position="72"/>
        <end position="172"/>
    </location>
</feature>
<reference evidence="10 11" key="1">
    <citation type="journal article" date="2023" name="Insect Mol. Biol.">
        <title>Genome sequencing provides insights into the evolution of gene families encoding plant cell wall-degrading enzymes in longhorned beetles.</title>
        <authorList>
            <person name="Shin N.R."/>
            <person name="Okamura Y."/>
            <person name="Kirsch R."/>
            <person name="Pauchet Y."/>
        </authorList>
    </citation>
    <scope>NUCLEOTIDE SEQUENCE [LARGE SCALE GENOMIC DNA]</scope>
    <source>
        <strain evidence="10">EAD_L_NR</strain>
    </source>
</reference>
<evidence type="ECO:0000256" key="5">
    <source>
        <dbReference type="ARBA" id="ARBA00023015"/>
    </source>
</evidence>
<dbReference type="Gene3D" id="1.25.40.500">
    <property type="entry name" value="TFIID subunit TAF5, NTD2 domain"/>
    <property type="match status" value="1"/>
</dbReference>
<name>A0AAV8VUB7_9CUCU</name>
<dbReference type="Gene3D" id="2.130.10.10">
    <property type="entry name" value="YVTN repeat-like/Quinoprotein amine dehydrogenase"/>
    <property type="match status" value="2"/>
</dbReference>
<dbReference type="PANTHER" id="PTHR19879:SF1">
    <property type="entry name" value="CANNONBALL-RELATED"/>
    <property type="match status" value="1"/>
</dbReference>
<keyword evidence="11" id="KW-1185">Reference proteome</keyword>
<feature type="repeat" description="WD" evidence="8">
    <location>
        <begin position="368"/>
        <end position="409"/>
    </location>
</feature>
<keyword evidence="4" id="KW-0677">Repeat</keyword>